<dbReference type="EMBL" id="CP040098">
    <property type="protein sequence ID" value="QCQ23102.1"/>
    <property type="molecule type" value="Genomic_DNA"/>
</dbReference>
<dbReference type="OrthoDB" id="279123at2"/>
<evidence type="ECO:0000313" key="3">
    <source>
        <dbReference type="Proteomes" id="UP000298602"/>
    </source>
</evidence>
<feature type="region of interest" description="Disordered" evidence="1">
    <location>
        <begin position="1"/>
        <end position="31"/>
    </location>
</feature>
<reference evidence="2 3" key="1">
    <citation type="submission" date="2019-05" db="EMBL/GenBank/DDBJ databases">
        <title>The Complete Genome Sequence of the n-alkane-degrading Desulfoglaeba alkanexedens ALDC reveals multiple alkylsuccinate synthase gene clusters.</title>
        <authorList>
            <person name="Callaghan A.V."/>
            <person name="Davidova I.A."/>
            <person name="Duncan K.E."/>
            <person name="Morris B."/>
            <person name="McInerney M.J."/>
        </authorList>
    </citation>
    <scope>NUCLEOTIDE SEQUENCE [LARGE SCALE GENOMIC DNA]</scope>
    <source>
        <strain evidence="2 3">ALDC</strain>
    </source>
</reference>
<evidence type="ECO:0000313" key="2">
    <source>
        <dbReference type="EMBL" id="QCQ23102.1"/>
    </source>
</evidence>
<keyword evidence="3" id="KW-1185">Reference proteome</keyword>
<proteinExistence type="predicted"/>
<protein>
    <submittedName>
        <fullName evidence="2">Uncharacterized protein</fullName>
    </submittedName>
</protein>
<feature type="compositionally biased region" description="Basic and acidic residues" evidence="1">
    <location>
        <begin position="15"/>
        <end position="31"/>
    </location>
</feature>
<organism evidence="2 3">
    <name type="scientific">Desulfoglaeba alkanexedens ALDC</name>
    <dbReference type="NCBI Taxonomy" id="980445"/>
    <lineage>
        <taxon>Bacteria</taxon>
        <taxon>Pseudomonadati</taxon>
        <taxon>Thermodesulfobacteriota</taxon>
        <taxon>Syntrophobacteria</taxon>
        <taxon>Syntrophobacterales</taxon>
        <taxon>Syntrophobacteraceae</taxon>
        <taxon>Desulfoglaeba</taxon>
    </lineage>
</organism>
<evidence type="ECO:0000256" key="1">
    <source>
        <dbReference type="SAM" id="MobiDB-lite"/>
    </source>
</evidence>
<dbReference type="AlphaFoldDB" id="A0A4P8L8Y9"/>
<reference evidence="2 3" key="2">
    <citation type="submission" date="2019-05" db="EMBL/GenBank/DDBJ databases">
        <authorList>
            <person name="Suflita J.M."/>
            <person name="Marks C.R."/>
        </authorList>
    </citation>
    <scope>NUCLEOTIDE SEQUENCE [LARGE SCALE GENOMIC DNA]</scope>
    <source>
        <strain evidence="2 3">ALDC</strain>
    </source>
</reference>
<sequence>MARFPVYQTPELDEAEKRMRPHADHPHGFLRGDPRPLVQILNADHLAVKELGLTHEAIAQRLKELTEAAKKAYGQTVDVEGRFRVRIEAARGKIPCPWGHPGLYPKTHVTLERLDTGETLAWSDLGIHMIEAHGFYQGAGSPYRLDPRRLKTILELSG</sequence>
<dbReference type="KEGG" id="dax:FDQ92_13525"/>
<name>A0A4P8L8Y9_9BACT</name>
<dbReference type="RefSeq" id="WP_137425382.1">
    <property type="nucleotide sequence ID" value="NZ_CP040098.1"/>
</dbReference>
<accession>A0A4P8L8Y9</accession>
<dbReference type="Proteomes" id="UP000298602">
    <property type="component" value="Chromosome"/>
</dbReference>
<gene>
    <name evidence="2" type="ORF">FDQ92_13525</name>
</gene>